<name>A0A699U4S0_TANCI</name>
<dbReference type="AlphaFoldDB" id="A0A699U4S0"/>
<evidence type="ECO:0000313" key="2">
    <source>
        <dbReference type="EMBL" id="GFD18225.1"/>
    </source>
</evidence>
<evidence type="ECO:0000256" key="1">
    <source>
        <dbReference type="SAM" id="MobiDB-lite"/>
    </source>
</evidence>
<accession>A0A699U4S0</accession>
<feature type="compositionally biased region" description="Gly residues" evidence="1">
    <location>
        <begin position="1"/>
        <end position="11"/>
    </location>
</feature>
<proteinExistence type="predicted"/>
<reference evidence="2" key="1">
    <citation type="journal article" date="2019" name="Sci. Rep.">
        <title>Draft genome of Tanacetum cinerariifolium, the natural source of mosquito coil.</title>
        <authorList>
            <person name="Yamashiro T."/>
            <person name="Shiraishi A."/>
            <person name="Satake H."/>
            <person name="Nakayama K."/>
        </authorList>
    </citation>
    <scope>NUCLEOTIDE SEQUENCE</scope>
</reference>
<feature type="non-terminal residue" evidence="2">
    <location>
        <position position="32"/>
    </location>
</feature>
<feature type="region of interest" description="Disordered" evidence="1">
    <location>
        <begin position="1"/>
        <end position="32"/>
    </location>
</feature>
<organism evidence="2">
    <name type="scientific">Tanacetum cinerariifolium</name>
    <name type="common">Dalmatian daisy</name>
    <name type="synonym">Chrysanthemum cinerariifolium</name>
    <dbReference type="NCBI Taxonomy" id="118510"/>
    <lineage>
        <taxon>Eukaryota</taxon>
        <taxon>Viridiplantae</taxon>
        <taxon>Streptophyta</taxon>
        <taxon>Embryophyta</taxon>
        <taxon>Tracheophyta</taxon>
        <taxon>Spermatophyta</taxon>
        <taxon>Magnoliopsida</taxon>
        <taxon>eudicotyledons</taxon>
        <taxon>Gunneridae</taxon>
        <taxon>Pentapetalae</taxon>
        <taxon>asterids</taxon>
        <taxon>campanulids</taxon>
        <taxon>Asterales</taxon>
        <taxon>Asteraceae</taxon>
        <taxon>Asteroideae</taxon>
        <taxon>Anthemideae</taxon>
        <taxon>Anthemidinae</taxon>
        <taxon>Tanacetum</taxon>
    </lineage>
</organism>
<sequence>MDATGTRGGIGEAAPEFVDDKGGETSIDDDCL</sequence>
<protein>
    <submittedName>
        <fullName evidence="2">Uncharacterized protein</fullName>
    </submittedName>
</protein>
<dbReference type="EMBL" id="BKCJ011306051">
    <property type="protein sequence ID" value="GFD18225.1"/>
    <property type="molecule type" value="Genomic_DNA"/>
</dbReference>
<gene>
    <name evidence="2" type="ORF">Tci_890194</name>
</gene>
<comment type="caution">
    <text evidence="2">The sequence shown here is derived from an EMBL/GenBank/DDBJ whole genome shotgun (WGS) entry which is preliminary data.</text>
</comment>